<dbReference type="PATRIC" id="fig|1082933.3.peg.2341"/>
<dbReference type="KEGG" id="mamo:A6B35_17025"/>
<evidence type="ECO:0000313" key="2">
    <source>
        <dbReference type="EMBL" id="EHH11875.1"/>
    </source>
</evidence>
<evidence type="ECO:0000313" key="3">
    <source>
        <dbReference type="Proteomes" id="UP000002949"/>
    </source>
</evidence>
<dbReference type="Proteomes" id="UP000002949">
    <property type="component" value="Unassembled WGS sequence"/>
</dbReference>
<gene>
    <name evidence="2" type="ORF">MEA186_12111</name>
</gene>
<feature type="region of interest" description="Disordered" evidence="1">
    <location>
        <begin position="1"/>
        <end position="26"/>
    </location>
</feature>
<reference evidence="2 3" key="1">
    <citation type="journal article" date="2012" name="J. Bacteriol.">
        <title>Draft Genome Sequence of Plant Growth-Promoting Rhizobium Mesorhizobium amorphae, Isolated from Zinc-Lead Mine Tailings.</title>
        <authorList>
            <person name="Hao X."/>
            <person name="Lin Y."/>
            <person name="Johnstone L."/>
            <person name="Baltrus D.A."/>
            <person name="Miller S.J."/>
            <person name="Wei G."/>
            <person name="Rensing C."/>
        </authorList>
    </citation>
    <scope>NUCLEOTIDE SEQUENCE [LARGE SCALE GENOMIC DNA]</scope>
    <source>
        <strain evidence="2 3">CCNWGS0123</strain>
    </source>
</reference>
<accession>G6Y903</accession>
<proteinExistence type="predicted"/>
<sequence length="83" mass="9473">MRQRADWNIFPGDDVSGDQKRGDLMNTQPWKTSVEIEELGNRHYVRVIEDGVVSVKGFHSRADAKAFAQGEQARLGLDMRPWT</sequence>
<name>G6Y903_9HYPH</name>
<organism evidence="2 3">
    <name type="scientific">Mesorhizobium amorphae CCNWGS0123</name>
    <dbReference type="NCBI Taxonomy" id="1082933"/>
    <lineage>
        <taxon>Bacteria</taxon>
        <taxon>Pseudomonadati</taxon>
        <taxon>Pseudomonadota</taxon>
        <taxon>Alphaproteobacteria</taxon>
        <taxon>Hyphomicrobiales</taxon>
        <taxon>Phyllobacteriaceae</taxon>
        <taxon>Mesorhizobium</taxon>
    </lineage>
</organism>
<dbReference type="STRING" id="1082933.A6B35_17025"/>
<keyword evidence="3" id="KW-1185">Reference proteome</keyword>
<evidence type="ECO:0000256" key="1">
    <source>
        <dbReference type="SAM" id="MobiDB-lite"/>
    </source>
</evidence>
<dbReference type="AlphaFoldDB" id="G6Y903"/>
<protein>
    <submittedName>
        <fullName evidence="2">Uncharacterized protein</fullName>
    </submittedName>
</protein>
<dbReference type="EMBL" id="AGSN01000096">
    <property type="protein sequence ID" value="EHH11875.1"/>
    <property type="molecule type" value="Genomic_DNA"/>
</dbReference>